<evidence type="ECO:0000313" key="3">
    <source>
        <dbReference type="Proteomes" id="UP000654947"/>
    </source>
</evidence>
<proteinExistence type="predicted"/>
<protein>
    <submittedName>
        <fullName evidence="2">Uncharacterized protein</fullName>
    </submittedName>
</protein>
<name>A0A918X9V9_9ACTN</name>
<sequence>MSGQPNPLFSSQQATKRTHSVVDRRCARPQFPHTATELARPGLRPPPGLFSEHPTIQENGHYRELQGHQSKEQSIGPNLCPACWFRPQAGSEPRTWPPTCPRAELLDASIVLNHLVHALRTARPYPLEADLTELTRPQQPLIPAVAATTPRA</sequence>
<accession>A0A918X9V9</accession>
<evidence type="ECO:0000313" key="2">
    <source>
        <dbReference type="EMBL" id="GHD19583.1"/>
    </source>
</evidence>
<organism evidence="2 3">
    <name type="scientific">Nocardiopsis kunsanensis</name>
    <dbReference type="NCBI Taxonomy" id="141693"/>
    <lineage>
        <taxon>Bacteria</taxon>
        <taxon>Bacillati</taxon>
        <taxon>Actinomycetota</taxon>
        <taxon>Actinomycetes</taxon>
        <taxon>Streptosporangiales</taxon>
        <taxon>Nocardiopsidaceae</taxon>
        <taxon>Nocardiopsis</taxon>
    </lineage>
</organism>
<keyword evidence="3" id="KW-1185">Reference proteome</keyword>
<evidence type="ECO:0000256" key="1">
    <source>
        <dbReference type="SAM" id="MobiDB-lite"/>
    </source>
</evidence>
<feature type="region of interest" description="Disordered" evidence="1">
    <location>
        <begin position="1"/>
        <end position="55"/>
    </location>
</feature>
<comment type="caution">
    <text evidence="2">The sequence shown here is derived from an EMBL/GenBank/DDBJ whole genome shotgun (WGS) entry which is preliminary data.</text>
</comment>
<dbReference type="Proteomes" id="UP000654947">
    <property type="component" value="Unassembled WGS sequence"/>
</dbReference>
<dbReference type="AlphaFoldDB" id="A0A918X9V9"/>
<feature type="compositionally biased region" description="Polar residues" evidence="1">
    <location>
        <begin position="1"/>
        <end position="15"/>
    </location>
</feature>
<reference evidence="2 3" key="1">
    <citation type="journal article" date="2014" name="Int. J. Syst. Evol. Microbiol.">
        <title>Complete genome sequence of Corynebacterium casei LMG S-19264T (=DSM 44701T), isolated from a smear-ripened cheese.</title>
        <authorList>
            <consortium name="US DOE Joint Genome Institute (JGI-PGF)"/>
            <person name="Walter F."/>
            <person name="Albersmeier A."/>
            <person name="Kalinowski J."/>
            <person name="Ruckert C."/>
        </authorList>
    </citation>
    <scope>NUCLEOTIDE SEQUENCE [LARGE SCALE GENOMIC DNA]</scope>
    <source>
        <strain evidence="2 3">KCTC 19473</strain>
    </source>
</reference>
<gene>
    <name evidence="2" type="ORF">GCM10007147_10590</name>
</gene>
<dbReference type="EMBL" id="BMXL01000004">
    <property type="protein sequence ID" value="GHD19583.1"/>
    <property type="molecule type" value="Genomic_DNA"/>
</dbReference>